<reference evidence="9 10" key="1">
    <citation type="journal article" date="2010" name="Stand. Genomic Sci.">
        <title>Complete genome sequence of Conexibacter woesei type strain (ID131577).</title>
        <authorList>
            <person name="Pukall R."/>
            <person name="Lapidus A."/>
            <person name="Glavina Del Rio T."/>
            <person name="Copeland A."/>
            <person name="Tice H."/>
            <person name="Cheng J.-F."/>
            <person name="Lucas S."/>
            <person name="Chen F."/>
            <person name="Nolan M."/>
            <person name="Bruce D."/>
            <person name="Goodwin L."/>
            <person name="Pitluck S."/>
            <person name="Mavromatis K."/>
            <person name="Ivanova N."/>
            <person name="Ovchinnikova G."/>
            <person name="Pati A."/>
            <person name="Chen A."/>
            <person name="Palaniappan K."/>
            <person name="Land M."/>
            <person name="Hauser L."/>
            <person name="Chang Y.-J."/>
            <person name="Jeffries C.D."/>
            <person name="Chain P."/>
            <person name="Meincke L."/>
            <person name="Sims D."/>
            <person name="Brettin T."/>
            <person name="Detter J.C."/>
            <person name="Rohde M."/>
            <person name="Goeker M."/>
            <person name="Bristow J."/>
            <person name="Eisen J.A."/>
            <person name="Markowitz V."/>
            <person name="Kyrpides N.C."/>
            <person name="Klenk H.-P."/>
            <person name="Hugenholtz P."/>
        </authorList>
    </citation>
    <scope>NUCLEOTIDE SEQUENCE [LARGE SCALE GENOMIC DNA]</scope>
    <source>
        <strain evidence="10">DSM 14684 / CIP 108061 / JCM 11494 / NBRC 100937 / ID131577</strain>
    </source>
</reference>
<reference evidence="10" key="2">
    <citation type="submission" date="2010-01" db="EMBL/GenBank/DDBJ databases">
        <title>The complete genome of Conexibacter woesei DSM 14684.</title>
        <authorList>
            <consortium name="US DOE Joint Genome Institute (JGI-PGF)"/>
            <person name="Lucas S."/>
            <person name="Copeland A."/>
            <person name="Lapidus A."/>
            <person name="Glavina del Rio T."/>
            <person name="Dalin E."/>
            <person name="Tice H."/>
            <person name="Bruce D."/>
            <person name="Goodwin L."/>
            <person name="Pitluck S."/>
            <person name="Kyrpides N."/>
            <person name="Mavromatis K."/>
            <person name="Ivanova N."/>
            <person name="Mikhailova N."/>
            <person name="Chertkov O."/>
            <person name="Brettin T."/>
            <person name="Detter J.C."/>
            <person name="Han C."/>
            <person name="Larimer F."/>
            <person name="Land M."/>
            <person name="Hauser L."/>
            <person name="Markowitz V."/>
            <person name="Cheng J.-F."/>
            <person name="Hugenholtz P."/>
            <person name="Woyke T."/>
            <person name="Wu D."/>
            <person name="Pukall R."/>
            <person name="Steenblock K."/>
            <person name="Schneider S."/>
            <person name="Klenk H.-P."/>
            <person name="Eisen J.A."/>
        </authorList>
    </citation>
    <scope>NUCLEOTIDE SEQUENCE [LARGE SCALE GENOMIC DNA]</scope>
    <source>
        <strain evidence="10">DSM 14684 / CIP 108061 / JCM 11494 / NBRC 100937 / ID131577</strain>
    </source>
</reference>
<name>D3F4A6_CONWI</name>
<dbReference type="PANTHER" id="PTHR43163:SF3">
    <property type="entry name" value="PEPTIDE ABC TRANSPORTER PERMEASE PROTEIN"/>
    <property type="match status" value="1"/>
</dbReference>
<keyword evidence="2 7" id="KW-0813">Transport</keyword>
<feature type="transmembrane region" description="Helical" evidence="7">
    <location>
        <begin position="298"/>
        <end position="324"/>
    </location>
</feature>
<dbReference type="RefSeq" id="WP_012933529.1">
    <property type="nucleotide sequence ID" value="NC_013739.1"/>
</dbReference>
<dbReference type="InterPro" id="IPR035906">
    <property type="entry name" value="MetI-like_sf"/>
</dbReference>
<dbReference type="HOGENOM" id="CLU_036879_0_3_11"/>
<evidence type="ECO:0000256" key="7">
    <source>
        <dbReference type="RuleBase" id="RU363032"/>
    </source>
</evidence>
<feature type="domain" description="ABC transmembrane type-1" evidence="8">
    <location>
        <begin position="116"/>
        <end position="317"/>
    </location>
</feature>
<dbReference type="STRING" id="469383.Cwoe_2052"/>
<keyword evidence="10" id="KW-1185">Reference proteome</keyword>
<dbReference type="Proteomes" id="UP000008229">
    <property type="component" value="Chromosome"/>
</dbReference>
<feature type="transmembrane region" description="Helical" evidence="7">
    <location>
        <begin position="170"/>
        <end position="190"/>
    </location>
</feature>
<evidence type="ECO:0000256" key="2">
    <source>
        <dbReference type="ARBA" id="ARBA00022448"/>
    </source>
</evidence>
<dbReference type="PROSITE" id="PS50928">
    <property type="entry name" value="ABC_TM1"/>
    <property type="match status" value="1"/>
</dbReference>
<keyword evidence="3" id="KW-1003">Cell membrane</keyword>
<keyword evidence="6 7" id="KW-0472">Membrane</keyword>
<protein>
    <submittedName>
        <fullName evidence="9">Binding-protein-dependent transport systems inner membrane component</fullName>
    </submittedName>
</protein>
<dbReference type="GO" id="GO:0055085">
    <property type="term" value="P:transmembrane transport"/>
    <property type="evidence" value="ECO:0007669"/>
    <property type="project" value="InterPro"/>
</dbReference>
<evidence type="ECO:0000313" key="10">
    <source>
        <dbReference type="Proteomes" id="UP000008229"/>
    </source>
</evidence>
<comment type="subcellular location">
    <subcellularLocation>
        <location evidence="1 7">Cell membrane</location>
        <topology evidence="1 7">Multi-pass membrane protein</topology>
    </subcellularLocation>
</comment>
<feature type="transmembrane region" description="Helical" evidence="7">
    <location>
        <begin position="252"/>
        <end position="278"/>
    </location>
</feature>
<dbReference type="EMBL" id="CP001854">
    <property type="protein sequence ID" value="ADB50478.1"/>
    <property type="molecule type" value="Genomic_DNA"/>
</dbReference>
<organism evidence="9 10">
    <name type="scientific">Conexibacter woesei (strain DSM 14684 / CCUG 47730 / CIP 108061 / JCM 11494 / NBRC 100937 / ID131577)</name>
    <dbReference type="NCBI Taxonomy" id="469383"/>
    <lineage>
        <taxon>Bacteria</taxon>
        <taxon>Bacillati</taxon>
        <taxon>Actinomycetota</taxon>
        <taxon>Thermoleophilia</taxon>
        <taxon>Solirubrobacterales</taxon>
        <taxon>Conexibacteraceae</taxon>
        <taxon>Conexibacter</taxon>
    </lineage>
</organism>
<feature type="transmembrane region" description="Helical" evidence="7">
    <location>
        <begin position="30"/>
        <end position="51"/>
    </location>
</feature>
<evidence type="ECO:0000259" key="8">
    <source>
        <dbReference type="PROSITE" id="PS50928"/>
    </source>
</evidence>
<evidence type="ECO:0000256" key="5">
    <source>
        <dbReference type="ARBA" id="ARBA00022989"/>
    </source>
</evidence>
<dbReference type="InterPro" id="IPR000515">
    <property type="entry name" value="MetI-like"/>
</dbReference>
<accession>D3F4A6</accession>
<dbReference type="KEGG" id="cwo:Cwoe_2052"/>
<evidence type="ECO:0000256" key="4">
    <source>
        <dbReference type="ARBA" id="ARBA00022692"/>
    </source>
</evidence>
<proteinExistence type="inferred from homology"/>
<feature type="transmembrane region" description="Helical" evidence="7">
    <location>
        <begin position="196"/>
        <end position="217"/>
    </location>
</feature>
<dbReference type="Pfam" id="PF19300">
    <property type="entry name" value="BPD_transp_1_N"/>
    <property type="match status" value="1"/>
</dbReference>
<keyword evidence="4 7" id="KW-0812">Transmembrane</keyword>
<keyword evidence="5 7" id="KW-1133">Transmembrane helix</keyword>
<sequence length="333" mass="34618" precursor="true">MTTATASAALTSPVRWAGRHRRLAFLGRRLVRLAVSLILLLTASFAMLHAIPGDPVRAALGPSAPQSLVTARQHDLGLDQPLTRQYADYLGGALAGDLGRSISSQEPVGEIVAQRLPATLRLAGLAFLLIVLIAFPLGLLMAILTQHGAHRRAEVAFTAATGVLNTVPEFVVGTALVAAFAVGLGILPVAGDAGPASYVLPCVALALAPAATLSRVVRVETLKVLDEDFIRTARSKRLPASRIYLRHALPNAITASLTLGGLILSALIGGTVLVENVFAWPGLGSTVVQAVLSKDYPVVQACVLVLGGAVLLINTAVDFALALLDPRSDLRGA</sequence>
<dbReference type="Pfam" id="PF00528">
    <property type="entry name" value="BPD_transp_1"/>
    <property type="match status" value="1"/>
</dbReference>
<dbReference type="PANTHER" id="PTHR43163">
    <property type="entry name" value="DIPEPTIDE TRANSPORT SYSTEM PERMEASE PROTEIN DPPB-RELATED"/>
    <property type="match status" value="1"/>
</dbReference>
<comment type="similarity">
    <text evidence="7">Belongs to the binding-protein-dependent transport system permease family.</text>
</comment>
<dbReference type="eggNOG" id="COG0601">
    <property type="taxonomic scope" value="Bacteria"/>
</dbReference>
<dbReference type="AlphaFoldDB" id="D3F4A6"/>
<feature type="transmembrane region" description="Helical" evidence="7">
    <location>
        <begin position="122"/>
        <end position="144"/>
    </location>
</feature>
<dbReference type="InterPro" id="IPR045621">
    <property type="entry name" value="BPD_transp_1_N"/>
</dbReference>
<dbReference type="OrthoDB" id="9778910at2"/>
<evidence type="ECO:0000256" key="6">
    <source>
        <dbReference type="ARBA" id="ARBA00023136"/>
    </source>
</evidence>
<evidence type="ECO:0000256" key="1">
    <source>
        <dbReference type="ARBA" id="ARBA00004651"/>
    </source>
</evidence>
<evidence type="ECO:0000256" key="3">
    <source>
        <dbReference type="ARBA" id="ARBA00022475"/>
    </source>
</evidence>
<dbReference type="GO" id="GO:0005886">
    <property type="term" value="C:plasma membrane"/>
    <property type="evidence" value="ECO:0007669"/>
    <property type="project" value="UniProtKB-SubCell"/>
</dbReference>
<evidence type="ECO:0000313" key="9">
    <source>
        <dbReference type="EMBL" id="ADB50478.1"/>
    </source>
</evidence>
<dbReference type="Gene3D" id="1.10.3720.10">
    <property type="entry name" value="MetI-like"/>
    <property type="match status" value="1"/>
</dbReference>
<dbReference type="CDD" id="cd06261">
    <property type="entry name" value="TM_PBP2"/>
    <property type="match status" value="1"/>
</dbReference>
<gene>
    <name evidence="9" type="ordered locus">Cwoe_2052</name>
</gene>
<dbReference type="SUPFAM" id="SSF161098">
    <property type="entry name" value="MetI-like"/>
    <property type="match status" value="1"/>
</dbReference>